<protein>
    <submittedName>
        <fullName evidence="3">Uncharacterized protein</fullName>
    </submittedName>
</protein>
<evidence type="ECO:0000313" key="3">
    <source>
        <dbReference type="EMBL" id="EAS02731.2"/>
    </source>
</evidence>
<gene>
    <name evidence="3" type="ORF">TTHERM_00348210</name>
</gene>
<feature type="compositionally biased region" description="Polar residues" evidence="2">
    <location>
        <begin position="642"/>
        <end position="662"/>
    </location>
</feature>
<feature type="region of interest" description="Disordered" evidence="2">
    <location>
        <begin position="637"/>
        <end position="662"/>
    </location>
</feature>
<dbReference type="EMBL" id="GG662523">
    <property type="protein sequence ID" value="EAS02731.2"/>
    <property type="molecule type" value="Genomic_DNA"/>
</dbReference>
<dbReference type="RefSeq" id="XP_001022976.2">
    <property type="nucleotide sequence ID" value="XM_001022976.2"/>
</dbReference>
<dbReference type="KEGG" id="tet:TTHERM_00348210"/>
<proteinExistence type="predicted"/>
<feature type="coiled-coil region" evidence="1">
    <location>
        <begin position="211"/>
        <end position="245"/>
    </location>
</feature>
<accession>I7MH97</accession>
<dbReference type="GeneID" id="7836214"/>
<sequence>MNIQPYLSQKKFTSNYRQQPVNYESFKVLVNSDNKYYNSQRRNTLSQNAVRNSKSPNPRINKQIDTSPFNKMSGIFKSQAISPQNGNRLRWEDIENISPEIKLKKRNNPLQRSEDRQIQNTHLKQKTNSASPSKINPQIQSSLEQIQNLEQQRVQCKIQGNHLQGVLSSLHNKIKSQNDKRVSPTQQQKMFFSSKKQQKTQQHDQLNQTKLINLEEQLQEAHNDKKQLIENIKQYKINFERLQCLYSALQIKSEADSQNEQFISTIAQKLTEIQANISNSQHKALQINIKDLKVGQSEKYSSTQLLLIQKICDLVESSQAKIRNQEFLLIDVQQNQYKMQNELNSLKEKNYHLQNILSNSESTKPLGELFIESPTAKKMIFVLENELKIKDNLVNNLMHKIQGNEENTLNLCQQILKTIDKTCSTQDNFHENLTRILENQKQEIEIKNNHIDDLNSIISKYKSYFKIIEQEVNMYDELQLKDIQFNKQNFDKLIDLIDNMDQKIKIISYENQSLKQNSNFNKLQEINIIERQYFETDLNFKKEIAIIQSNYEFETKFLEIIQDYTKLTKQNLSLENQQGMNQSSLTIALMHKVDQDLELAKKQLLDIQLQINEIKKDMKSGQQDILHKNFLPQKQIQEKAQKFSSPQQETPQKPSDQNSNKTQSFIKQEQSLLLQQQSSKLFSNILTQQQLSIDESSTPKIYQKLNQNNAKIVLIIDCIIGLKIDKVFEKIQATHSFLKIFLNNEQLQKTQNVPINDLKFNKTYEFNTNAENSVIKFEIWMLNQADNKEIYFSESVYEVNSSCLTHNASKIVQSKINNYQACLYFKVKFVQNSRELQKLNQQEVSESFTDDIKRILPQINDKSKFNQQNTSEFQQSVQEMLFEDNFKKCLTNSSHVEKQKDQKTGITPLMIKNQKANQIQNSKNKSINFSPIREKDDKEQKIDSTPSFVFNKTRQIYNQNTNEKQSKIGVEKQLQYQDENQFQMGLFDSAQYVENYKSENQFIQPQDNVNALQTPKLKLL</sequence>
<evidence type="ECO:0000256" key="1">
    <source>
        <dbReference type="SAM" id="Coils"/>
    </source>
</evidence>
<dbReference type="InParanoid" id="I7MH97"/>
<evidence type="ECO:0000256" key="2">
    <source>
        <dbReference type="SAM" id="MobiDB-lite"/>
    </source>
</evidence>
<name>I7MH97_TETTS</name>
<feature type="region of interest" description="Disordered" evidence="2">
    <location>
        <begin position="40"/>
        <end position="69"/>
    </location>
</feature>
<dbReference type="Proteomes" id="UP000009168">
    <property type="component" value="Unassembled WGS sequence"/>
</dbReference>
<feature type="coiled-coil region" evidence="1">
    <location>
        <begin position="430"/>
        <end position="457"/>
    </location>
</feature>
<evidence type="ECO:0000313" key="4">
    <source>
        <dbReference type="Proteomes" id="UP000009168"/>
    </source>
</evidence>
<keyword evidence="1" id="KW-0175">Coiled coil</keyword>
<reference evidence="4" key="1">
    <citation type="journal article" date="2006" name="PLoS Biol.">
        <title>Macronuclear genome sequence of the ciliate Tetrahymena thermophila, a model eukaryote.</title>
        <authorList>
            <person name="Eisen J.A."/>
            <person name="Coyne R.S."/>
            <person name="Wu M."/>
            <person name="Wu D."/>
            <person name="Thiagarajan M."/>
            <person name="Wortman J.R."/>
            <person name="Badger J.H."/>
            <person name="Ren Q."/>
            <person name="Amedeo P."/>
            <person name="Jones K.M."/>
            <person name="Tallon L.J."/>
            <person name="Delcher A.L."/>
            <person name="Salzberg S.L."/>
            <person name="Silva J.C."/>
            <person name="Haas B.J."/>
            <person name="Majoros W.H."/>
            <person name="Farzad M."/>
            <person name="Carlton J.M."/>
            <person name="Smith R.K. Jr."/>
            <person name="Garg J."/>
            <person name="Pearlman R.E."/>
            <person name="Karrer K.M."/>
            <person name="Sun L."/>
            <person name="Manning G."/>
            <person name="Elde N.C."/>
            <person name="Turkewitz A.P."/>
            <person name="Asai D.J."/>
            <person name="Wilkes D.E."/>
            <person name="Wang Y."/>
            <person name="Cai H."/>
            <person name="Collins K."/>
            <person name="Stewart B.A."/>
            <person name="Lee S.R."/>
            <person name="Wilamowska K."/>
            <person name="Weinberg Z."/>
            <person name="Ruzzo W.L."/>
            <person name="Wloga D."/>
            <person name="Gaertig J."/>
            <person name="Frankel J."/>
            <person name="Tsao C.-C."/>
            <person name="Gorovsky M.A."/>
            <person name="Keeling P.J."/>
            <person name="Waller R.F."/>
            <person name="Patron N.J."/>
            <person name="Cherry J.M."/>
            <person name="Stover N.A."/>
            <person name="Krieger C.J."/>
            <person name="del Toro C."/>
            <person name="Ryder H.F."/>
            <person name="Williamson S.C."/>
            <person name="Barbeau R.A."/>
            <person name="Hamilton E.P."/>
            <person name="Orias E."/>
        </authorList>
    </citation>
    <scope>NUCLEOTIDE SEQUENCE [LARGE SCALE GENOMIC DNA]</scope>
    <source>
        <strain evidence="4">SB210</strain>
    </source>
</reference>
<keyword evidence="4" id="KW-1185">Reference proteome</keyword>
<organism evidence="3 4">
    <name type="scientific">Tetrahymena thermophila (strain SB210)</name>
    <dbReference type="NCBI Taxonomy" id="312017"/>
    <lineage>
        <taxon>Eukaryota</taxon>
        <taxon>Sar</taxon>
        <taxon>Alveolata</taxon>
        <taxon>Ciliophora</taxon>
        <taxon>Intramacronucleata</taxon>
        <taxon>Oligohymenophorea</taxon>
        <taxon>Hymenostomatida</taxon>
        <taxon>Tetrahymenina</taxon>
        <taxon>Tetrahymenidae</taxon>
        <taxon>Tetrahymena</taxon>
    </lineage>
</organism>
<dbReference type="AlphaFoldDB" id="I7MH97"/>